<feature type="compositionally biased region" description="Basic and acidic residues" evidence="1">
    <location>
        <begin position="108"/>
        <end position="122"/>
    </location>
</feature>
<feature type="region of interest" description="Disordered" evidence="1">
    <location>
        <begin position="227"/>
        <end position="253"/>
    </location>
</feature>
<feature type="compositionally biased region" description="Low complexity" evidence="1">
    <location>
        <begin position="232"/>
        <end position="249"/>
    </location>
</feature>
<dbReference type="InterPro" id="IPR043444">
    <property type="entry name" value="TESPA1-like"/>
</dbReference>
<feature type="compositionally biased region" description="Polar residues" evidence="1">
    <location>
        <begin position="18"/>
        <end position="32"/>
    </location>
</feature>
<dbReference type="InterPro" id="IPR029325">
    <property type="entry name" value="ITPR-bd"/>
</dbReference>
<name>A0A0B7B4Q4_9EUPU</name>
<feature type="compositionally biased region" description="Acidic residues" evidence="1">
    <location>
        <begin position="207"/>
        <end position="220"/>
    </location>
</feature>
<gene>
    <name evidence="3" type="primary">ORF164697</name>
</gene>
<evidence type="ECO:0000256" key="1">
    <source>
        <dbReference type="SAM" id="MobiDB-lite"/>
    </source>
</evidence>
<feature type="region of interest" description="Disordered" evidence="1">
    <location>
        <begin position="202"/>
        <end position="221"/>
    </location>
</feature>
<feature type="domain" description="ITPR-interacting" evidence="2">
    <location>
        <begin position="130"/>
        <end position="280"/>
    </location>
</feature>
<dbReference type="AlphaFoldDB" id="A0A0B7B4Q4"/>
<dbReference type="GO" id="GO:0005102">
    <property type="term" value="F:signaling receptor binding"/>
    <property type="evidence" value="ECO:0007669"/>
    <property type="project" value="InterPro"/>
</dbReference>
<proteinExistence type="predicted"/>
<protein>
    <recommendedName>
        <fullName evidence="2">ITPR-interacting domain-containing protein</fullName>
    </recommendedName>
</protein>
<evidence type="ECO:0000313" key="3">
    <source>
        <dbReference type="EMBL" id="CEK88334.1"/>
    </source>
</evidence>
<dbReference type="Pfam" id="PF14722">
    <property type="entry name" value="KRAP_IP3R_bind"/>
    <property type="match status" value="1"/>
</dbReference>
<dbReference type="PANTHER" id="PTHR17469:SF15">
    <property type="entry name" value="ITPR-INTERACTING DOMAIN-CONTAINING PROTEIN"/>
    <property type="match status" value="1"/>
</dbReference>
<sequence length="338" mass="36640">MINSIMEEGERKTLSKIPDSQSQTSTIYSSAANGKPADSARKAGHGAGNSGVGASEGFADIASKIFSSKVKGQVTSKMDTCDRKHNKQNGCDDDLPLGSEAHSLSLDHGTDRKYPPPEDTRSKWRRATSQGIMGWQSFNSDVSNQTSASSASLEQLLNDRQVDPEQMLMSLGFGGEHQNAVPTLARVPARFLHHPSRAYGIIPPGCTEEEEEEEEEDVVDDTGAAVHVPDKSSTSAANNTTSSTTSSSAVVPHNRKRSGIWTLARTLSLLRMRTTPSRGHMSPTSNSSGTQPLTNHPVSILHPANQQYLAKVFMRSRVGPRVRLLSLMVILFMLSRKK</sequence>
<accession>A0A0B7B4Q4</accession>
<dbReference type="PANTHER" id="PTHR17469">
    <property type="entry name" value="SPERM SPECIFIC ANTIGEN 2-RELATED"/>
    <property type="match status" value="1"/>
</dbReference>
<organism evidence="3">
    <name type="scientific">Arion vulgaris</name>
    <dbReference type="NCBI Taxonomy" id="1028688"/>
    <lineage>
        <taxon>Eukaryota</taxon>
        <taxon>Metazoa</taxon>
        <taxon>Spiralia</taxon>
        <taxon>Lophotrochozoa</taxon>
        <taxon>Mollusca</taxon>
        <taxon>Gastropoda</taxon>
        <taxon>Heterobranchia</taxon>
        <taxon>Euthyneura</taxon>
        <taxon>Panpulmonata</taxon>
        <taxon>Eupulmonata</taxon>
        <taxon>Stylommatophora</taxon>
        <taxon>Helicina</taxon>
        <taxon>Arionoidea</taxon>
        <taxon>Arionidae</taxon>
        <taxon>Arion</taxon>
    </lineage>
</organism>
<feature type="region of interest" description="Disordered" evidence="1">
    <location>
        <begin position="1"/>
        <end position="54"/>
    </location>
</feature>
<dbReference type="EMBL" id="HACG01041469">
    <property type="protein sequence ID" value="CEK88334.1"/>
    <property type="molecule type" value="Transcribed_RNA"/>
</dbReference>
<reference evidence="3" key="1">
    <citation type="submission" date="2014-12" db="EMBL/GenBank/DDBJ databases">
        <title>Insight into the proteome of Arion vulgaris.</title>
        <authorList>
            <person name="Aradska J."/>
            <person name="Bulat T."/>
            <person name="Smidak R."/>
            <person name="Sarate P."/>
            <person name="Gangsoo J."/>
            <person name="Sialana F."/>
            <person name="Bilban M."/>
            <person name="Lubec G."/>
        </authorList>
    </citation>
    <scope>NUCLEOTIDE SEQUENCE</scope>
    <source>
        <tissue evidence="3">Skin</tissue>
    </source>
</reference>
<dbReference type="SMART" id="SM01257">
    <property type="entry name" value="KRAP_IP3R_bind"/>
    <property type="match status" value="1"/>
</dbReference>
<evidence type="ECO:0000259" key="2">
    <source>
        <dbReference type="SMART" id="SM01257"/>
    </source>
</evidence>
<feature type="region of interest" description="Disordered" evidence="1">
    <location>
        <begin position="72"/>
        <end position="122"/>
    </location>
</feature>